<reference evidence="1 2" key="1">
    <citation type="submission" date="2020-03" db="EMBL/GenBank/DDBJ databases">
        <title>Two novel Motilibacter sp.</title>
        <authorList>
            <person name="Liu S."/>
        </authorList>
    </citation>
    <scope>NUCLEOTIDE SEQUENCE [LARGE SCALE GENOMIC DNA]</scope>
    <source>
        <strain evidence="1 2">E257</strain>
    </source>
</reference>
<protein>
    <submittedName>
        <fullName evidence="1">Uncharacterized protein</fullName>
    </submittedName>
</protein>
<accession>A0ABX0GW22</accession>
<proteinExistence type="predicted"/>
<comment type="caution">
    <text evidence="1">The sequence shown here is derived from an EMBL/GenBank/DDBJ whole genome shotgun (WGS) entry which is preliminary data.</text>
</comment>
<keyword evidence="2" id="KW-1185">Reference proteome</keyword>
<dbReference type="RefSeq" id="WP_166283347.1">
    <property type="nucleotide sequence ID" value="NZ_JAANNP010000017.1"/>
</dbReference>
<dbReference type="Proteomes" id="UP000800981">
    <property type="component" value="Unassembled WGS sequence"/>
</dbReference>
<name>A0ABX0GW22_9ACTN</name>
<dbReference type="EMBL" id="JAANNP010000017">
    <property type="protein sequence ID" value="NHC15148.1"/>
    <property type="molecule type" value="Genomic_DNA"/>
</dbReference>
<organism evidence="1 2">
    <name type="scientific">Motilibacter deserti</name>
    <dbReference type="NCBI Taxonomy" id="2714956"/>
    <lineage>
        <taxon>Bacteria</taxon>
        <taxon>Bacillati</taxon>
        <taxon>Actinomycetota</taxon>
        <taxon>Actinomycetes</taxon>
        <taxon>Motilibacterales</taxon>
        <taxon>Motilibacteraceae</taxon>
        <taxon>Motilibacter</taxon>
    </lineage>
</organism>
<evidence type="ECO:0000313" key="2">
    <source>
        <dbReference type="Proteomes" id="UP000800981"/>
    </source>
</evidence>
<evidence type="ECO:0000313" key="1">
    <source>
        <dbReference type="EMBL" id="NHC15148.1"/>
    </source>
</evidence>
<sequence length="468" mass="50220">MLTYGDGIRELCASMSLLVASGPPTPAQRLTVSQTERAAAARDAIVGEVRGLAVSLTQLQPDTTVVLSPEHLVTHPAHVMTRALRELPKAGDPDGTRAPSELLGRNHDPLTAAWTNAGRSAVSLELWNHAIARLSGDAAWSALRDVAELADCIPYLDEDLAMQSTPDVSERLRSPISCASLRLAVQQLRQQTAGLPAAGYLDGLPTTATPEAVVVRGPADIADATRRMTAVLAARGPNIAMDDVVAAAELLLHGVHMTARVATLRFLPAEEARVVEEFKVAVDPLREAIARQGQTVTLSKGDVRVRHLGYELYKQLRQVGESGETADLMRNWLREVPSLALAVRGGLVASGAAGRLLERADYDVRAHGRVLHWVKVTPAQLHHLPLLRVFGAVTENVTAAARRLPSERAADHATPEGCTPGIPQLRHALFARELRHPPKPLVVPREAADSLPLYGSPQATARGPARWA</sequence>
<gene>
    <name evidence="1" type="ORF">G9H71_15275</name>
</gene>